<dbReference type="Pfam" id="PF04993">
    <property type="entry name" value="TfoX_N"/>
    <property type="match status" value="1"/>
</dbReference>
<gene>
    <name evidence="4" type="ORF">B6C91_04725</name>
    <name evidence="3" type="ORF">B6D08_03885</name>
</gene>
<accession>A0A242NKL3</accession>
<evidence type="ECO:0000313" key="6">
    <source>
        <dbReference type="Proteomes" id="UP000194977"/>
    </source>
</evidence>
<evidence type="ECO:0000313" key="5">
    <source>
        <dbReference type="Proteomes" id="UP000194800"/>
    </source>
</evidence>
<protein>
    <recommendedName>
        <fullName evidence="7">Regulator of competence-specific genes</fullName>
    </recommendedName>
</protein>
<evidence type="ECO:0000259" key="1">
    <source>
        <dbReference type="Pfam" id="PF04993"/>
    </source>
</evidence>
<organism evidence="3 6">
    <name type="scientific">Gilliamella apicola</name>
    <dbReference type="NCBI Taxonomy" id="1196095"/>
    <lineage>
        <taxon>Bacteria</taxon>
        <taxon>Pseudomonadati</taxon>
        <taxon>Pseudomonadota</taxon>
        <taxon>Gammaproteobacteria</taxon>
        <taxon>Orbales</taxon>
        <taxon>Orbaceae</taxon>
        <taxon>Gilliamella</taxon>
    </lineage>
</organism>
<dbReference type="EMBL" id="NART01000013">
    <property type="protein sequence ID" value="OTQ10756.1"/>
    <property type="molecule type" value="Genomic_DNA"/>
</dbReference>
<dbReference type="Proteomes" id="UP000194800">
    <property type="component" value="Unassembled WGS sequence"/>
</dbReference>
<evidence type="ECO:0000313" key="4">
    <source>
        <dbReference type="EMBL" id="OTQ10756.1"/>
    </source>
</evidence>
<dbReference type="AlphaFoldDB" id="A0A242NKL3"/>
<dbReference type="GO" id="GO:0030420">
    <property type="term" value="P:establishment of competence for transformation"/>
    <property type="evidence" value="ECO:0007669"/>
    <property type="project" value="InterPro"/>
</dbReference>
<reference evidence="5 6" key="1">
    <citation type="submission" date="2017-03" db="EMBL/GenBank/DDBJ databases">
        <title>Comparative genomics of honeybee gut symbionts reveal geographically distinct and subgroup specific antibiotic resistance.</title>
        <authorList>
            <person name="Ludvigsen J."/>
            <person name="Porcellato D."/>
            <person name="Labee-Lund T.M."/>
            <person name="Amdam G.V."/>
            <person name="Rudi K."/>
        </authorList>
    </citation>
    <scope>NUCLEOTIDE SEQUENCE [LARGE SCALE GENOMIC DNA]</scope>
    <source>
        <strain evidence="3 6">A-7-12</strain>
        <strain evidence="4 5">A-9-12</strain>
    </source>
</reference>
<dbReference type="OrthoDB" id="4225809at2"/>
<name>A0A242NKL3_9GAMM</name>
<dbReference type="Gene3D" id="1.10.150.20">
    <property type="entry name" value="5' to 3' exonuclease, C-terminal subdomain"/>
    <property type="match status" value="1"/>
</dbReference>
<dbReference type="PANTHER" id="PTHR36121">
    <property type="entry name" value="PROTEIN SXY"/>
    <property type="match status" value="1"/>
</dbReference>
<dbReference type="Gene3D" id="3.30.1460.30">
    <property type="entry name" value="YgaC/TfoX-N like chaperone"/>
    <property type="match status" value="1"/>
</dbReference>
<dbReference type="RefSeq" id="WP_086271623.1">
    <property type="nucleotide sequence ID" value="NZ_MZNE01000054.1"/>
</dbReference>
<feature type="domain" description="TfoX N-terminal" evidence="1">
    <location>
        <begin position="13"/>
        <end position="100"/>
    </location>
</feature>
<dbReference type="PIRSF" id="PIRSF028788">
    <property type="entry name" value="TfoX_Sxy"/>
    <property type="match status" value="1"/>
</dbReference>
<dbReference type="InterPro" id="IPR026256">
    <property type="entry name" value="TfoX-like_gammaprotbact"/>
</dbReference>
<dbReference type="InterPro" id="IPR047525">
    <property type="entry name" value="TfoX-like"/>
</dbReference>
<comment type="caution">
    <text evidence="3">The sequence shown here is derived from an EMBL/GenBank/DDBJ whole genome shotgun (WGS) entry which is preliminary data.</text>
</comment>
<dbReference type="InterPro" id="IPR007077">
    <property type="entry name" value="TfoX_C"/>
</dbReference>
<evidence type="ECO:0000259" key="2">
    <source>
        <dbReference type="Pfam" id="PF04994"/>
    </source>
</evidence>
<dbReference type="PANTHER" id="PTHR36121:SF1">
    <property type="entry name" value="PROTEIN SXY"/>
    <property type="match status" value="1"/>
</dbReference>
<dbReference type="InterPro" id="IPR007076">
    <property type="entry name" value="TfoX_N"/>
</dbReference>
<dbReference type="Proteomes" id="UP000194977">
    <property type="component" value="Unassembled WGS sequence"/>
</dbReference>
<evidence type="ECO:0008006" key="7">
    <source>
        <dbReference type="Google" id="ProtNLM"/>
    </source>
</evidence>
<keyword evidence="5" id="KW-1185">Reference proteome</keyword>
<dbReference type="EMBL" id="NARP01000008">
    <property type="protein sequence ID" value="OTQ00476.1"/>
    <property type="molecule type" value="Genomic_DNA"/>
</dbReference>
<dbReference type="Pfam" id="PF04994">
    <property type="entry name" value="TfoX_C"/>
    <property type="match status" value="1"/>
</dbReference>
<sequence>MSSTFANKILKDLSSFDDISIKTFFGGFSINCKGVMFGWIGEQEFYLRGHSHYRSVFIELGMTTLTLPSGISTKSLDYYKVRDELFEDSQTFHSMVKMVIKYAQLEQDEKLKLKKQRIKTLPNITLSLEKLLFSVGITNIEIFYKVGYLEAYYRMKNKNSRISGNVLFILYGSLNHRHVASLSKATKKQIELAYEDFLKNKNEN</sequence>
<dbReference type="SUPFAM" id="SSF159894">
    <property type="entry name" value="YgaC/TfoX-N like"/>
    <property type="match status" value="1"/>
</dbReference>
<proteinExistence type="predicted"/>
<evidence type="ECO:0000313" key="3">
    <source>
        <dbReference type="EMBL" id="OTQ00476.1"/>
    </source>
</evidence>
<feature type="domain" description="TfoX C-terminal" evidence="2">
    <location>
        <begin position="115"/>
        <end position="191"/>
    </location>
</feature>